<name>A0A816Q9X9_9BILA</name>
<accession>A0A816Q9X9</accession>
<dbReference type="GO" id="GO:0005634">
    <property type="term" value="C:nucleus"/>
    <property type="evidence" value="ECO:0007669"/>
    <property type="project" value="TreeGrafter"/>
</dbReference>
<dbReference type="PANTHER" id="PTHR19303">
    <property type="entry name" value="TRANSPOSON"/>
    <property type="match status" value="1"/>
</dbReference>
<feature type="domain" description="DDE-1" evidence="1">
    <location>
        <begin position="1"/>
        <end position="74"/>
    </location>
</feature>
<dbReference type="Proteomes" id="UP000663856">
    <property type="component" value="Unassembled WGS sequence"/>
</dbReference>
<dbReference type="PANTHER" id="PTHR19303:SF73">
    <property type="entry name" value="PROTEIN PDC2"/>
    <property type="match status" value="1"/>
</dbReference>
<gene>
    <name evidence="3" type="ORF">OVN521_LOCUS33781</name>
    <name evidence="2" type="ORF">WKI299_LOCUS11526</name>
</gene>
<evidence type="ECO:0000313" key="2">
    <source>
        <dbReference type="EMBL" id="CAF2057942.1"/>
    </source>
</evidence>
<dbReference type="AlphaFoldDB" id="A0A816Q9X9"/>
<evidence type="ECO:0000313" key="3">
    <source>
        <dbReference type="EMBL" id="CAF4382197.1"/>
    </source>
</evidence>
<dbReference type="Proteomes" id="UP000663866">
    <property type="component" value="Unassembled WGS sequence"/>
</dbReference>
<dbReference type="InterPro" id="IPR004875">
    <property type="entry name" value="DDE_SF_endonuclease_dom"/>
</dbReference>
<dbReference type="GO" id="GO:0003677">
    <property type="term" value="F:DNA binding"/>
    <property type="evidence" value="ECO:0007669"/>
    <property type="project" value="TreeGrafter"/>
</dbReference>
<proteinExistence type="predicted"/>
<protein>
    <recommendedName>
        <fullName evidence="1">DDE-1 domain-containing protein</fullName>
    </recommendedName>
</protein>
<keyword evidence="5" id="KW-1185">Reference proteome</keyword>
<evidence type="ECO:0000259" key="1">
    <source>
        <dbReference type="Pfam" id="PF03184"/>
    </source>
</evidence>
<evidence type="ECO:0000313" key="4">
    <source>
        <dbReference type="Proteomes" id="UP000663856"/>
    </source>
</evidence>
<reference evidence="2" key="1">
    <citation type="submission" date="2021-02" db="EMBL/GenBank/DDBJ databases">
        <authorList>
            <person name="Nowell W R."/>
        </authorList>
    </citation>
    <scope>NUCLEOTIDE SEQUENCE</scope>
</reference>
<dbReference type="Pfam" id="PF03184">
    <property type="entry name" value="DDE_1"/>
    <property type="match status" value="1"/>
</dbReference>
<sequence length="213" mass="24442">MPPNTTSLIQPLDQGIIRTAKAHYRTQVMRKMLQAINDGTSIINYAKSIDILKALYMLKRAWFLVSPATIENCFRKAGFPVIDKTSNVNEMQMVLDVSEFGEAIQEEDFEAFVDCDKEAECFGNLTDDEICDSVKLNRQGMADLEEEDEEEAGISYESIPGVSHKDALMHLSMVRKYLEENFTEYNSYYDIEEMIEKNALINRTQSKITDFFK</sequence>
<comment type="caution">
    <text evidence="2">The sequence shown here is derived from an EMBL/GenBank/DDBJ whole genome shotgun (WGS) entry which is preliminary data.</text>
</comment>
<evidence type="ECO:0000313" key="5">
    <source>
        <dbReference type="Proteomes" id="UP000663866"/>
    </source>
</evidence>
<dbReference type="InterPro" id="IPR050863">
    <property type="entry name" value="CenT-Element_Derived"/>
</dbReference>
<dbReference type="EMBL" id="CAJNRF010004264">
    <property type="protein sequence ID" value="CAF2057942.1"/>
    <property type="molecule type" value="Genomic_DNA"/>
</dbReference>
<organism evidence="2 4">
    <name type="scientific">Rotaria magnacalcarata</name>
    <dbReference type="NCBI Taxonomy" id="392030"/>
    <lineage>
        <taxon>Eukaryota</taxon>
        <taxon>Metazoa</taxon>
        <taxon>Spiralia</taxon>
        <taxon>Gnathifera</taxon>
        <taxon>Rotifera</taxon>
        <taxon>Eurotatoria</taxon>
        <taxon>Bdelloidea</taxon>
        <taxon>Philodinida</taxon>
        <taxon>Philodinidae</taxon>
        <taxon>Rotaria</taxon>
    </lineage>
</organism>
<dbReference type="EMBL" id="CAJOBG010039147">
    <property type="protein sequence ID" value="CAF4382197.1"/>
    <property type="molecule type" value="Genomic_DNA"/>
</dbReference>